<dbReference type="EMBL" id="JBHRTB010000010">
    <property type="protein sequence ID" value="MFC3141727.1"/>
    <property type="molecule type" value="Genomic_DNA"/>
</dbReference>
<keyword evidence="9" id="KW-0966">Cell projection</keyword>
<keyword evidence="5" id="KW-0964">Secreted</keyword>
<dbReference type="Pfam" id="PF06429">
    <property type="entry name" value="Flg_bbr_C"/>
    <property type="match status" value="1"/>
</dbReference>
<name>A0ABV7GPQ4_9RHOB</name>
<dbReference type="InterPro" id="IPR002371">
    <property type="entry name" value="FlgK"/>
</dbReference>
<evidence type="ECO:0000256" key="5">
    <source>
        <dbReference type="ARBA" id="ARBA00022525"/>
    </source>
</evidence>
<feature type="domain" description="Flagellar basal-body/hook protein C-terminal" evidence="7">
    <location>
        <begin position="427"/>
        <end position="463"/>
    </location>
</feature>
<protein>
    <recommendedName>
        <fullName evidence="4">Flagellar hook-associated protein 1</fullName>
    </recommendedName>
</protein>
<comment type="similarity">
    <text evidence="3">Belongs to the flagella basal body rod proteins family.</text>
</comment>
<dbReference type="PANTHER" id="PTHR30033:SF1">
    <property type="entry name" value="FLAGELLAR HOOK-ASSOCIATED PROTEIN 1"/>
    <property type="match status" value="1"/>
</dbReference>
<gene>
    <name evidence="9" type="primary">flgK</name>
    <name evidence="9" type="ORF">ACFOGP_03355</name>
</gene>
<comment type="subcellular location">
    <subcellularLocation>
        <location evidence="1">Bacterial flagellum</location>
    </subcellularLocation>
    <subcellularLocation>
        <location evidence="2">Secreted</location>
    </subcellularLocation>
</comment>
<reference evidence="10" key="1">
    <citation type="journal article" date="2019" name="Int. J. Syst. Evol. Microbiol.">
        <title>The Global Catalogue of Microorganisms (GCM) 10K type strain sequencing project: providing services to taxonomists for standard genome sequencing and annotation.</title>
        <authorList>
            <consortium name="The Broad Institute Genomics Platform"/>
            <consortium name="The Broad Institute Genome Sequencing Center for Infectious Disease"/>
            <person name="Wu L."/>
            <person name="Ma J."/>
        </authorList>
    </citation>
    <scope>NUCLEOTIDE SEQUENCE [LARGE SCALE GENOMIC DNA]</scope>
    <source>
        <strain evidence="10">KCTC 52366</strain>
    </source>
</reference>
<evidence type="ECO:0000256" key="3">
    <source>
        <dbReference type="ARBA" id="ARBA00009677"/>
    </source>
</evidence>
<dbReference type="NCBIfam" id="TIGR02492">
    <property type="entry name" value="flgK_ends"/>
    <property type="match status" value="1"/>
</dbReference>
<dbReference type="PANTHER" id="PTHR30033">
    <property type="entry name" value="FLAGELLAR HOOK-ASSOCIATED PROTEIN 1"/>
    <property type="match status" value="1"/>
</dbReference>
<accession>A0ABV7GPQ4</accession>
<proteinExistence type="inferred from homology"/>
<keyword evidence="10" id="KW-1185">Reference proteome</keyword>
<organism evidence="9 10">
    <name type="scientific">Psychromarinibacter halotolerans</name>
    <dbReference type="NCBI Taxonomy" id="1775175"/>
    <lineage>
        <taxon>Bacteria</taxon>
        <taxon>Pseudomonadati</taxon>
        <taxon>Pseudomonadota</taxon>
        <taxon>Alphaproteobacteria</taxon>
        <taxon>Rhodobacterales</taxon>
        <taxon>Paracoccaceae</taxon>
        <taxon>Psychromarinibacter</taxon>
    </lineage>
</organism>
<keyword evidence="9" id="KW-0282">Flagellum</keyword>
<dbReference type="SUPFAM" id="SSF64518">
    <property type="entry name" value="Phase 1 flagellin"/>
    <property type="match status" value="1"/>
</dbReference>
<dbReference type="RefSeq" id="WP_275632022.1">
    <property type="nucleotide sequence ID" value="NZ_JARGYD010000002.1"/>
</dbReference>
<evidence type="ECO:0000313" key="10">
    <source>
        <dbReference type="Proteomes" id="UP001595632"/>
    </source>
</evidence>
<evidence type="ECO:0000256" key="6">
    <source>
        <dbReference type="ARBA" id="ARBA00023143"/>
    </source>
</evidence>
<keyword evidence="6" id="KW-0975">Bacterial flagellum</keyword>
<evidence type="ECO:0000313" key="9">
    <source>
        <dbReference type="EMBL" id="MFC3141727.1"/>
    </source>
</evidence>
<dbReference type="InterPro" id="IPR010930">
    <property type="entry name" value="Flg_bb/hook_C_dom"/>
</dbReference>
<dbReference type="Proteomes" id="UP001595632">
    <property type="component" value="Unassembled WGS sequence"/>
</dbReference>
<evidence type="ECO:0000259" key="8">
    <source>
        <dbReference type="Pfam" id="PF22638"/>
    </source>
</evidence>
<evidence type="ECO:0000259" key="7">
    <source>
        <dbReference type="Pfam" id="PF06429"/>
    </source>
</evidence>
<dbReference type="InterPro" id="IPR053927">
    <property type="entry name" value="FlgK_helical"/>
</dbReference>
<feature type="domain" description="Flagellar hook-associated protein FlgK helical" evidence="8">
    <location>
        <begin position="102"/>
        <end position="307"/>
    </location>
</feature>
<evidence type="ECO:0000256" key="2">
    <source>
        <dbReference type="ARBA" id="ARBA00004613"/>
    </source>
</evidence>
<evidence type="ECO:0000256" key="1">
    <source>
        <dbReference type="ARBA" id="ARBA00004365"/>
    </source>
</evidence>
<comment type="caution">
    <text evidence="9">The sequence shown here is derived from an EMBL/GenBank/DDBJ whole genome shotgun (WGS) entry which is preliminary data.</text>
</comment>
<sequence>MSLTQALNVARSGLTVTALQTDLVSRNIANSTTEGFARKSADLVTSKYGSVSASSVDRSVSTMLQRLDRENESKLTRQSTISDGLRAFTDFLGQPSDEVSPAAKIAGLHDAVVTLAGMPSEEAAQIQVVTVAKQVAENLNDLSANLTDIRQEVERNIRYDVVAVNEALQSVASYNQKILQAETGSAVQAEYMDHMDRLLDEVSGYMDIQTVNTEDGTINLYTGGGTELVVGTRTKAVTYDAVAGTLAAGGIEITPGGPARGISQGSLSGLFDLKLNRLPEIGAQLDALAGSLVSSMEAANPFGTTGTGLFTDAGAVFDPAAIDGLAGRIRVNAEADNTVGGDPALLQSGGIATTPAGDSSFIDGMLTAFTQPVTVGTAGLGAGLTLIDFAPTMVTYQQSARAGAEADTLATQTAGETISASRENYEGVSIDDEMQKLLVIEQSYAANARVMTSVNEMLDTLMRAFG</sequence>
<dbReference type="Pfam" id="PF22638">
    <property type="entry name" value="FlgK_D1"/>
    <property type="match status" value="1"/>
</dbReference>
<evidence type="ECO:0000256" key="4">
    <source>
        <dbReference type="ARBA" id="ARBA00016244"/>
    </source>
</evidence>
<keyword evidence="9" id="KW-0969">Cilium</keyword>